<keyword evidence="3" id="KW-1185">Reference proteome</keyword>
<proteinExistence type="predicted"/>
<organism evidence="2 3">
    <name type="scientific">Rhodocollybia butyracea</name>
    <dbReference type="NCBI Taxonomy" id="206335"/>
    <lineage>
        <taxon>Eukaryota</taxon>
        <taxon>Fungi</taxon>
        <taxon>Dikarya</taxon>
        <taxon>Basidiomycota</taxon>
        <taxon>Agaricomycotina</taxon>
        <taxon>Agaricomycetes</taxon>
        <taxon>Agaricomycetidae</taxon>
        <taxon>Agaricales</taxon>
        <taxon>Marasmiineae</taxon>
        <taxon>Omphalotaceae</taxon>
        <taxon>Rhodocollybia</taxon>
    </lineage>
</organism>
<comment type="caution">
    <text evidence="2">The sequence shown here is derived from an EMBL/GenBank/DDBJ whole genome shotgun (WGS) entry which is preliminary data.</text>
</comment>
<evidence type="ECO:0000313" key="2">
    <source>
        <dbReference type="EMBL" id="KAF9074113.1"/>
    </source>
</evidence>
<gene>
    <name evidence="2" type="ORF">BDP27DRAFT_1359643</name>
</gene>
<sequence>MSQSLLESASEFLARCRSNNVPITRRDISDLKYLMIKTRWQALFRSFTTANELNQPLKLLQYQGSLLSPARRLPPELLTEIFTFIVKENPMTYGDNHLPVTRLDAFGLSQVCCWWRTLVVSQPILWSFISVNLSGSFSIKGKVFFRKCVIPRSGSTPLSITLEFSDTQPDLEGRDILNDLVTQAYRWKHLRLLILPRCGMRHLENALMARRALTHPRAANTSPLPLLESLTIISIDYMSLAHVKSFVYCPRLKELHITGNSVTSASVTSTSVTIFSTTISNPVTTFTTDFAIITTSFLDTINTQNLIILEIAALGCPIVDLLKACPSLQTLTMGALRSRFWAPLPECFSHIHLTTLNLRCIDDYFPKDVWQSVRLPNLAYLDVVTFRTRAHTDQPFSPVSKLHIKPIFDALMNMLIISGCYLQKVSIQEERIETLLDYAVSRNFLEEVPMSPTGVLFLNQVLWTRDSFTGRLCADMVWADETLGLRKEWPPTSNENTIVEAKKQIRLVATIGLQAIERRRWAETSNLTEYITDQDCERKTAERRHVATQSKNRFRRSLPKMINLSPTKTLYLKRICVYTMKKNDVESYKFLVSLRASSFSLDGGNALRRGNAKRDDSQWRVEGCSRKQVGRRIERHTQKGVEVEYKMNLQKGEGYAGEVAEEQIWTTLGANAGCKKYHSIKPFYGPRALPLRHAAIEYTQKTCEHRLPSAGRRKNTPMTGLLDNENYSSTSSNDMRKFRHIFSVLPPMEKKDDEEQ</sequence>
<protein>
    <recommendedName>
        <fullName evidence="4">F-box domain-containing protein</fullName>
    </recommendedName>
</protein>
<evidence type="ECO:0008006" key="4">
    <source>
        <dbReference type="Google" id="ProtNLM"/>
    </source>
</evidence>
<evidence type="ECO:0000256" key="1">
    <source>
        <dbReference type="SAM" id="MobiDB-lite"/>
    </source>
</evidence>
<accession>A0A9P5Q3N9</accession>
<dbReference type="AlphaFoldDB" id="A0A9P5Q3N9"/>
<dbReference type="InterPro" id="IPR032675">
    <property type="entry name" value="LRR_dom_sf"/>
</dbReference>
<reference evidence="2" key="1">
    <citation type="submission" date="2020-11" db="EMBL/GenBank/DDBJ databases">
        <authorList>
            <consortium name="DOE Joint Genome Institute"/>
            <person name="Ahrendt S."/>
            <person name="Riley R."/>
            <person name="Andreopoulos W."/>
            <person name="Labutti K."/>
            <person name="Pangilinan J."/>
            <person name="Ruiz-Duenas F.J."/>
            <person name="Barrasa J.M."/>
            <person name="Sanchez-Garcia M."/>
            <person name="Camarero S."/>
            <person name="Miyauchi S."/>
            <person name="Serrano A."/>
            <person name="Linde D."/>
            <person name="Babiker R."/>
            <person name="Drula E."/>
            <person name="Ayuso-Fernandez I."/>
            <person name="Pacheco R."/>
            <person name="Padilla G."/>
            <person name="Ferreira P."/>
            <person name="Barriuso J."/>
            <person name="Kellner H."/>
            <person name="Castanera R."/>
            <person name="Alfaro M."/>
            <person name="Ramirez L."/>
            <person name="Pisabarro A.G."/>
            <person name="Kuo A."/>
            <person name="Tritt A."/>
            <person name="Lipzen A."/>
            <person name="He G."/>
            <person name="Yan M."/>
            <person name="Ng V."/>
            <person name="Cullen D."/>
            <person name="Martin F."/>
            <person name="Rosso M.-N."/>
            <person name="Henrissat B."/>
            <person name="Hibbett D."/>
            <person name="Martinez A.T."/>
            <person name="Grigoriev I.V."/>
        </authorList>
    </citation>
    <scope>NUCLEOTIDE SEQUENCE</scope>
    <source>
        <strain evidence="2">AH 40177</strain>
    </source>
</reference>
<name>A0A9P5Q3N9_9AGAR</name>
<dbReference type="SUPFAM" id="SSF52047">
    <property type="entry name" value="RNI-like"/>
    <property type="match status" value="1"/>
</dbReference>
<evidence type="ECO:0000313" key="3">
    <source>
        <dbReference type="Proteomes" id="UP000772434"/>
    </source>
</evidence>
<feature type="region of interest" description="Disordered" evidence="1">
    <location>
        <begin position="706"/>
        <end position="731"/>
    </location>
</feature>
<dbReference type="EMBL" id="JADNRY010000014">
    <property type="protein sequence ID" value="KAF9074113.1"/>
    <property type="molecule type" value="Genomic_DNA"/>
</dbReference>
<dbReference type="Proteomes" id="UP000772434">
    <property type="component" value="Unassembled WGS sequence"/>
</dbReference>
<dbReference type="OrthoDB" id="3172239at2759"/>
<dbReference type="Gene3D" id="3.80.10.10">
    <property type="entry name" value="Ribonuclease Inhibitor"/>
    <property type="match status" value="1"/>
</dbReference>